<dbReference type="Proteomes" id="UP000093053">
    <property type="component" value="Chromosome"/>
</dbReference>
<keyword evidence="2" id="KW-1185">Reference proteome</keyword>
<gene>
    <name evidence="1" type="ORF">BBK82_07540</name>
</gene>
<proteinExistence type="predicted"/>
<dbReference type="AlphaFoldDB" id="A0A1B2HE50"/>
<organism evidence="1 2">
    <name type="scientific">Lentzea guizhouensis</name>
    <dbReference type="NCBI Taxonomy" id="1586287"/>
    <lineage>
        <taxon>Bacteria</taxon>
        <taxon>Bacillati</taxon>
        <taxon>Actinomycetota</taxon>
        <taxon>Actinomycetes</taxon>
        <taxon>Pseudonocardiales</taxon>
        <taxon>Pseudonocardiaceae</taxon>
        <taxon>Lentzea</taxon>
    </lineage>
</organism>
<dbReference type="KEGG" id="led:BBK82_07540"/>
<dbReference type="STRING" id="1586287.BBK82_07540"/>
<evidence type="ECO:0000313" key="2">
    <source>
        <dbReference type="Proteomes" id="UP000093053"/>
    </source>
</evidence>
<reference evidence="1 2" key="1">
    <citation type="submission" date="2016-07" db="EMBL/GenBank/DDBJ databases">
        <title>Complete genome sequence of the Lentzea guizhouensis DHS C013.</title>
        <authorList>
            <person name="Cao C."/>
        </authorList>
    </citation>
    <scope>NUCLEOTIDE SEQUENCE [LARGE SCALE GENOMIC DNA]</scope>
    <source>
        <strain evidence="1 2">DHS C013</strain>
    </source>
</reference>
<name>A0A1B2HE50_9PSEU</name>
<protein>
    <submittedName>
        <fullName evidence="1">Uncharacterized protein</fullName>
    </submittedName>
</protein>
<sequence>MTPPEQTPRDPMPRVRAADAVWEVVAQAGETGLRSSEIRERQHLTRGQFENGKAHIRDYKAVDEGASFVYDGDVYVVTRDPCRCALALTIRLSSIDKQLRRLHDSICRPLGKDLDADPTLRYLDRQIIAMLDNMAVMRQVGHSPTSRKLEGNAKSK</sequence>
<dbReference type="EMBL" id="CP016793">
    <property type="protein sequence ID" value="ANZ35956.1"/>
    <property type="molecule type" value="Genomic_DNA"/>
</dbReference>
<dbReference type="OrthoDB" id="4241555at2"/>
<evidence type="ECO:0000313" key="1">
    <source>
        <dbReference type="EMBL" id="ANZ35956.1"/>
    </source>
</evidence>
<accession>A0A1B2HE50</accession>
<dbReference type="RefSeq" id="WP_065914363.1">
    <property type="nucleotide sequence ID" value="NZ_CP016793.1"/>
</dbReference>